<sequence length="259" mass="27946">MKFPRLSIFLTFLVFTIAFLFPRPARAVSLNDIFSSPDSLVVKIQEGIEYFFAFKVEQKIAVLEKHAEKRLVTAQGYAEEGDSGKVQNLLQNYLQIKERQNNLLGENTDGNVLGAVQERTIEQQKTMEEIKTKVGEDVKQEVIQVQEQVVNQVAERVIEVNGTEGQTEFFQKVEHVWAEGTGPGGEAGIVIEGGGSQFAPGTESGGQSGVVIEGGEIKFAPGTGEGAGSQQVVEEVIESGGQKVEESSSGGGGNVVVEQ</sequence>
<evidence type="ECO:0000313" key="4">
    <source>
        <dbReference type="Proteomes" id="UP000231098"/>
    </source>
</evidence>
<comment type="caution">
    <text evidence="3">The sequence shown here is derived from an EMBL/GenBank/DDBJ whole genome shotgun (WGS) entry which is preliminary data.</text>
</comment>
<dbReference type="AlphaFoldDB" id="A0A2H0X9Y4"/>
<organism evidence="3 4">
    <name type="scientific">candidate division WWE3 bacterium CG08_land_8_20_14_0_20_41_15</name>
    <dbReference type="NCBI Taxonomy" id="1975086"/>
    <lineage>
        <taxon>Bacteria</taxon>
        <taxon>Katanobacteria</taxon>
    </lineage>
</organism>
<feature type="compositionally biased region" description="Gly residues" evidence="1">
    <location>
        <begin position="249"/>
        <end position="259"/>
    </location>
</feature>
<accession>A0A2H0X9Y4</accession>
<proteinExistence type="predicted"/>
<dbReference type="Pfam" id="PF18915">
    <property type="entry name" value="DUF5667"/>
    <property type="match status" value="1"/>
</dbReference>
<evidence type="ECO:0000313" key="3">
    <source>
        <dbReference type="EMBL" id="PIS21744.1"/>
    </source>
</evidence>
<feature type="region of interest" description="Disordered" evidence="1">
    <location>
        <begin position="239"/>
        <end position="259"/>
    </location>
</feature>
<gene>
    <name evidence="3" type="ORF">COT51_01130</name>
</gene>
<feature type="domain" description="DUF5667" evidence="2">
    <location>
        <begin position="41"/>
        <end position="136"/>
    </location>
</feature>
<evidence type="ECO:0000256" key="1">
    <source>
        <dbReference type="SAM" id="MobiDB-lite"/>
    </source>
</evidence>
<dbReference type="Proteomes" id="UP000231098">
    <property type="component" value="Unassembled WGS sequence"/>
</dbReference>
<name>A0A2H0X9Y4_UNCKA</name>
<reference evidence="4" key="1">
    <citation type="submission" date="2017-09" db="EMBL/GenBank/DDBJ databases">
        <title>Depth-based differentiation of microbial function through sediment-hosted aquifers and enrichment of novel symbionts in the deep terrestrial subsurface.</title>
        <authorList>
            <person name="Probst A.J."/>
            <person name="Ladd B."/>
            <person name="Jarett J.K."/>
            <person name="Geller-Mcgrath D.E."/>
            <person name="Sieber C.M.K."/>
            <person name="Emerson J.B."/>
            <person name="Anantharaman K."/>
            <person name="Thomas B.C."/>
            <person name="Malmstrom R."/>
            <person name="Stieglmeier M."/>
            <person name="Klingl A."/>
            <person name="Woyke T."/>
            <person name="Ryan C.M."/>
            <person name="Banfield J.F."/>
        </authorList>
    </citation>
    <scope>NUCLEOTIDE SEQUENCE [LARGE SCALE GENOMIC DNA]</scope>
</reference>
<protein>
    <recommendedName>
        <fullName evidence="2">DUF5667 domain-containing protein</fullName>
    </recommendedName>
</protein>
<dbReference type="EMBL" id="PEYV01000021">
    <property type="protein sequence ID" value="PIS21744.1"/>
    <property type="molecule type" value="Genomic_DNA"/>
</dbReference>
<dbReference type="InterPro" id="IPR043725">
    <property type="entry name" value="DUF5667"/>
</dbReference>
<evidence type="ECO:0000259" key="2">
    <source>
        <dbReference type="Pfam" id="PF18915"/>
    </source>
</evidence>